<dbReference type="Gene3D" id="3.30.70.1880">
    <property type="entry name" value="Protein of unknown function DUF881"/>
    <property type="match status" value="1"/>
</dbReference>
<gene>
    <name evidence="3" type="ORF">Aru02nite_34730</name>
</gene>
<evidence type="ECO:0000256" key="1">
    <source>
        <dbReference type="ARBA" id="ARBA00009108"/>
    </source>
</evidence>
<evidence type="ECO:0000313" key="3">
    <source>
        <dbReference type="EMBL" id="GID12584.1"/>
    </source>
</evidence>
<name>A0A8J3NEH6_9ACTN</name>
<dbReference type="InterPro" id="IPR010273">
    <property type="entry name" value="DUF881"/>
</dbReference>
<dbReference type="Proteomes" id="UP000612808">
    <property type="component" value="Unassembled WGS sequence"/>
</dbReference>
<organism evidence="3 4">
    <name type="scientific">Actinocatenispora rupis</name>
    <dbReference type="NCBI Taxonomy" id="519421"/>
    <lineage>
        <taxon>Bacteria</taxon>
        <taxon>Bacillati</taxon>
        <taxon>Actinomycetota</taxon>
        <taxon>Actinomycetes</taxon>
        <taxon>Micromonosporales</taxon>
        <taxon>Micromonosporaceae</taxon>
        <taxon>Actinocatenispora</taxon>
    </lineage>
</organism>
<protein>
    <submittedName>
        <fullName evidence="3">UPF0749 protein</fullName>
    </submittedName>
</protein>
<dbReference type="PANTHER" id="PTHR37313">
    <property type="entry name" value="UPF0749 PROTEIN RV1825"/>
    <property type="match status" value="1"/>
</dbReference>
<dbReference type="PANTHER" id="PTHR37313:SF1">
    <property type="entry name" value="UPF0749 PROTEIN RV1823"/>
    <property type="match status" value="1"/>
</dbReference>
<dbReference type="GO" id="GO:0005886">
    <property type="term" value="C:plasma membrane"/>
    <property type="evidence" value="ECO:0007669"/>
    <property type="project" value="TreeGrafter"/>
</dbReference>
<dbReference type="AlphaFoldDB" id="A0A8J3NEH6"/>
<comment type="similarity">
    <text evidence="1">Belongs to the UPF0749 family.</text>
</comment>
<accession>A0A8J3NEH6</accession>
<feature type="region of interest" description="Disordered" evidence="2">
    <location>
        <begin position="42"/>
        <end position="61"/>
    </location>
</feature>
<evidence type="ECO:0000256" key="2">
    <source>
        <dbReference type="SAM" id="MobiDB-lite"/>
    </source>
</evidence>
<dbReference type="RefSeq" id="WP_203658637.1">
    <property type="nucleotide sequence ID" value="NZ_BAAAZM010000013.1"/>
</dbReference>
<feature type="compositionally biased region" description="Low complexity" evidence="2">
    <location>
        <begin position="302"/>
        <end position="321"/>
    </location>
</feature>
<dbReference type="EMBL" id="BOMB01000019">
    <property type="protein sequence ID" value="GID12584.1"/>
    <property type="molecule type" value="Genomic_DNA"/>
</dbReference>
<proteinExistence type="inferred from homology"/>
<feature type="region of interest" description="Disordered" evidence="2">
    <location>
        <begin position="284"/>
        <end position="321"/>
    </location>
</feature>
<evidence type="ECO:0000313" key="4">
    <source>
        <dbReference type="Proteomes" id="UP000612808"/>
    </source>
</evidence>
<comment type="caution">
    <text evidence="3">The sequence shown here is derived from an EMBL/GenBank/DDBJ whole genome shotgun (WGS) entry which is preliminary data.</text>
</comment>
<feature type="region of interest" description="Disordered" evidence="2">
    <location>
        <begin position="1"/>
        <end position="23"/>
    </location>
</feature>
<sequence>MDPLQEPPRDPTGPGPSGRTWGKAFGADLLARLYESSLEPGYAAATERRRRSGPEPPWQRRMGRLGTAAVLVVFGLMVAVAYRHAVAAQPEAQRTHDRLVGEVKSQRAGTDAMQRRADRLRAEVARDRDRALSLAGSDELSRLRALEAATSLTKVRGPGVTVTLSDAPEQQDPVTGKASSENLGRVLDLDIQYVVNELWHDGAEAVAVDGQRLGATSTIRTAGAAILVDFRPVTDPYKITAVGPDSMRSRFDSSAVGARYRDFAKRYHMGFGVQSSAELTLSAAPEQPLRYARPVPSPSPTPSGSASGSGSPSPSRSGGGR</sequence>
<reference evidence="3" key="1">
    <citation type="submission" date="2021-01" db="EMBL/GenBank/DDBJ databases">
        <title>Whole genome shotgun sequence of Actinocatenispora rupis NBRC 107355.</title>
        <authorList>
            <person name="Komaki H."/>
            <person name="Tamura T."/>
        </authorList>
    </citation>
    <scope>NUCLEOTIDE SEQUENCE</scope>
    <source>
        <strain evidence="3">NBRC 107355</strain>
    </source>
</reference>
<dbReference type="Pfam" id="PF05949">
    <property type="entry name" value="DUF881"/>
    <property type="match status" value="1"/>
</dbReference>
<keyword evidence="4" id="KW-1185">Reference proteome</keyword>